<dbReference type="PATRIC" id="fig|284581.3.peg.3963"/>
<dbReference type="Proteomes" id="UP000037558">
    <property type="component" value="Unassembled WGS sequence"/>
</dbReference>
<sequence length="368" mass="42893">MNDILKQQIRNAPRQCITYAAYMNTVLYHPQCGYYMKEREKIGRNGDFLTTSHYSPVFGKVMARLFARLVEQEIVAPEICEIGGGDGAFFKAVLDEWKEMSPNTYNSLRYHVIEKSPDHRERAEDGRVQFHDHLMAFFDHRSFHGIIFSNEWFDALPVHVVQKLDGALYEVFVSMTEHDELIEVYHPLANEEIAEYMEVYDVTLSEQQRIEIPLVMLEMITYLAEHTERAMVFTFDYGYVREEWETPERHSGSLRGYFKHQLVRDPLKHPGDMDLTSHIPFHTLIEKGNEEGLQLVDFLRQDQFLAEAGLLKLLVPTANPDPFSRESKQNRAVRQLVMDGGISSYFHVCLQQKGLSLTSEEWKKLLHQ</sequence>
<dbReference type="AlphaFoldDB" id="A0A0M0KYM6"/>
<dbReference type="InterPro" id="IPR029063">
    <property type="entry name" value="SAM-dependent_MTases_sf"/>
</dbReference>
<gene>
    <name evidence="3" type="ORF">AMD01_14475</name>
</gene>
<dbReference type="GO" id="GO:0032259">
    <property type="term" value="P:methylation"/>
    <property type="evidence" value="ECO:0007669"/>
    <property type="project" value="UniProtKB-KW"/>
</dbReference>
<dbReference type="SUPFAM" id="SSF53335">
    <property type="entry name" value="S-adenosyl-L-methionine-dependent methyltransferases"/>
    <property type="match status" value="1"/>
</dbReference>
<evidence type="ECO:0000256" key="1">
    <source>
        <dbReference type="ARBA" id="ARBA00022603"/>
    </source>
</evidence>
<proteinExistence type="predicted"/>
<dbReference type="STRING" id="284581.AMD01_14475"/>
<dbReference type="PANTHER" id="PTHR12049">
    <property type="entry name" value="PROTEIN ARGININE METHYLTRANSFERASE NDUFAF7, MITOCHONDRIAL"/>
    <property type="match status" value="1"/>
</dbReference>
<evidence type="ECO:0008006" key="5">
    <source>
        <dbReference type="Google" id="ProtNLM"/>
    </source>
</evidence>
<dbReference type="PANTHER" id="PTHR12049:SF7">
    <property type="entry name" value="PROTEIN ARGININE METHYLTRANSFERASE NDUFAF7, MITOCHONDRIAL"/>
    <property type="match status" value="1"/>
</dbReference>
<dbReference type="Gene3D" id="3.40.50.12710">
    <property type="match status" value="1"/>
</dbReference>
<name>A0A0M0KYM6_9BACI</name>
<dbReference type="GO" id="GO:0035243">
    <property type="term" value="F:protein-arginine omega-N symmetric methyltransferase activity"/>
    <property type="evidence" value="ECO:0007669"/>
    <property type="project" value="TreeGrafter"/>
</dbReference>
<dbReference type="InterPro" id="IPR003788">
    <property type="entry name" value="NDUFAF7"/>
</dbReference>
<dbReference type="EMBL" id="LILC01000019">
    <property type="protein sequence ID" value="KOO43930.1"/>
    <property type="molecule type" value="Genomic_DNA"/>
</dbReference>
<evidence type="ECO:0000256" key="2">
    <source>
        <dbReference type="ARBA" id="ARBA00022679"/>
    </source>
</evidence>
<protein>
    <recommendedName>
        <fullName evidence="5">SAM-dependent methyltransferase</fullName>
    </recommendedName>
</protein>
<comment type="caution">
    <text evidence="3">The sequence shown here is derived from an EMBL/GenBank/DDBJ whole genome shotgun (WGS) entry which is preliminary data.</text>
</comment>
<dbReference type="OrthoDB" id="9794208at2"/>
<evidence type="ECO:0000313" key="3">
    <source>
        <dbReference type="EMBL" id="KOO43930.1"/>
    </source>
</evidence>
<evidence type="ECO:0000313" key="4">
    <source>
        <dbReference type="Proteomes" id="UP000037558"/>
    </source>
</evidence>
<dbReference type="Pfam" id="PF02636">
    <property type="entry name" value="Methyltransf_28"/>
    <property type="match status" value="1"/>
</dbReference>
<keyword evidence="1" id="KW-0489">Methyltransferase</keyword>
<accession>A0A0M0KYM6</accession>
<reference evidence="4" key="1">
    <citation type="submission" date="2015-08" db="EMBL/GenBank/DDBJ databases">
        <title>Fjat-14210 dsm16467.</title>
        <authorList>
            <person name="Liu B."/>
            <person name="Wang J."/>
            <person name="Zhu Y."/>
            <person name="Liu G."/>
            <person name="Chen Q."/>
            <person name="Chen Z."/>
            <person name="Lan J."/>
            <person name="Che J."/>
            <person name="Ge C."/>
            <person name="Shi H."/>
            <person name="Pan Z."/>
            <person name="Liu X."/>
        </authorList>
    </citation>
    <scope>NUCLEOTIDE SEQUENCE [LARGE SCALE GENOMIC DNA]</scope>
    <source>
        <strain evidence="4">DSM 16467</strain>
    </source>
</reference>
<keyword evidence="4" id="KW-1185">Reference proteome</keyword>
<keyword evidence="2" id="KW-0808">Transferase</keyword>
<dbReference type="InterPro" id="IPR038375">
    <property type="entry name" value="NDUFAF7_sf"/>
</dbReference>
<organism evidence="3 4">
    <name type="scientific">Priestia koreensis</name>
    <dbReference type="NCBI Taxonomy" id="284581"/>
    <lineage>
        <taxon>Bacteria</taxon>
        <taxon>Bacillati</taxon>
        <taxon>Bacillota</taxon>
        <taxon>Bacilli</taxon>
        <taxon>Bacillales</taxon>
        <taxon>Bacillaceae</taxon>
        <taxon>Priestia</taxon>
    </lineage>
</organism>
<dbReference type="RefSeq" id="WP_053402134.1">
    <property type="nucleotide sequence ID" value="NZ_LILC01000019.1"/>
</dbReference>